<comment type="caution">
    <text evidence="13">The sequence shown here is derived from an EMBL/GenBank/DDBJ whole genome shotgun (WGS) entry which is preliminary data.</text>
</comment>
<proteinExistence type="inferred from homology"/>
<evidence type="ECO:0000256" key="9">
    <source>
        <dbReference type="ARBA" id="ARBA00023136"/>
    </source>
</evidence>
<evidence type="ECO:0000256" key="5">
    <source>
        <dbReference type="ARBA" id="ARBA00022519"/>
    </source>
</evidence>
<dbReference type="Gene3D" id="3.30.1360.100">
    <property type="entry name" value="General secretion pathway protein M, EpsM"/>
    <property type="match status" value="1"/>
</dbReference>
<dbReference type="Pfam" id="PF12693">
    <property type="entry name" value="GspL_C"/>
    <property type="match status" value="1"/>
</dbReference>
<dbReference type="SUPFAM" id="SSF53067">
    <property type="entry name" value="Actin-like ATPase domain"/>
    <property type="match status" value="1"/>
</dbReference>
<evidence type="ECO:0000256" key="2">
    <source>
        <dbReference type="ARBA" id="ARBA00005318"/>
    </source>
</evidence>
<dbReference type="EMBL" id="JAFKCZ010000001">
    <property type="protein sequence ID" value="MBN7795435.1"/>
    <property type="molecule type" value="Genomic_DNA"/>
</dbReference>
<keyword evidence="14" id="KW-1185">Reference proteome</keyword>
<dbReference type="GO" id="GO:0005886">
    <property type="term" value="C:plasma membrane"/>
    <property type="evidence" value="ECO:0007669"/>
    <property type="project" value="UniProtKB-SubCell"/>
</dbReference>
<evidence type="ECO:0000313" key="14">
    <source>
        <dbReference type="Proteomes" id="UP000664303"/>
    </source>
</evidence>
<evidence type="ECO:0000256" key="3">
    <source>
        <dbReference type="ARBA" id="ARBA00022448"/>
    </source>
</evidence>
<gene>
    <name evidence="13" type="ORF">JYP50_02460</name>
</gene>
<feature type="domain" description="GspL periplasmic" evidence="12">
    <location>
        <begin position="243"/>
        <end position="395"/>
    </location>
</feature>
<keyword evidence="9" id="KW-0472">Membrane</keyword>
<evidence type="ECO:0000256" key="8">
    <source>
        <dbReference type="ARBA" id="ARBA00022989"/>
    </source>
</evidence>
<evidence type="ECO:0000259" key="11">
    <source>
        <dbReference type="Pfam" id="PF05134"/>
    </source>
</evidence>
<evidence type="ECO:0000256" key="1">
    <source>
        <dbReference type="ARBA" id="ARBA00004377"/>
    </source>
</evidence>
<keyword evidence="5" id="KW-0997">Cell inner membrane</keyword>
<dbReference type="GO" id="GO:0015628">
    <property type="term" value="P:protein secretion by the type II secretion system"/>
    <property type="evidence" value="ECO:0007669"/>
    <property type="project" value="InterPro"/>
</dbReference>
<dbReference type="PIRSF" id="PIRSF015761">
    <property type="entry name" value="Protein_L"/>
    <property type="match status" value="1"/>
</dbReference>
<evidence type="ECO:0000256" key="4">
    <source>
        <dbReference type="ARBA" id="ARBA00022475"/>
    </source>
</evidence>
<organism evidence="13 14">
    <name type="scientific">Parahaliea mediterranea</name>
    <dbReference type="NCBI Taxonomy" id="651086"/>
    <lineage>
        <taxon>Bacteria</taxon>
        <taxon>Pseudomonadati</taxon>
        <taxon>Pseudomonadota</taxon>
        <taxon>Gammaproteobacteria</taxon>
        <taxon>Cellvibrionales</taxon>
        <taxon>Halieaceae</taxon>
        <taxon>Parahaliea</taxon>
    </lineage>
</organism>
<accession>A0A939IKG7</accession>
<evidence type="ECO:0000313" key="13">
    <source>
        <dbReference type="EMBL" id="MBN7795435.1"/>
    </source>
</evidence>
<dbReference type="InterPro" id="IPR007812">
    <property type="entry name" value="T2SS_protein-GspL"/>
</dbReference>
<evidence type="ECO:0000256" key="6">
    <source>
        <dbReference type="ARBA" id="ARBA00022692"/>
    </source>
</evidence>
<keyword evidence="6" id="KW-0812">Transmembrane</keyword>
<evidence type="ECO:0000256" key="7">
    <source>
        <dbReference type="ARBA" id="ARBA00022927"/>
    </source>
</evidence>
<comment type="similarity">
    <text evidence="2 10">Belongs to the GSP L family.</text>
</comment>
<dbReference type="CDD" id="cd24017">
    <property type="entry name" value="ASKHA_T2SSL_N"/>
    <property type="match status" value="1"/>
</dbReference>
<dbReference type="GO" id="GO:0009276">
    <property type="term" value="C:Gram-negative-bacterium-type cell wall"/>
    <property type="evidence" value="ECO:0007669"/>
    <property type="project" value="InterPro"/>
</dbReference>
<sequence>MHNIAVLRPVDGQLACYPPGAGEQPRMLDSDSAVQALREDLARQRWGLCFAAPAAEVRLLQLTVTAQEKKHLAQSLPFMLEEAVAEDIDDLHFAVAEQDKLQYGVALCRRSAMAQWQALLEPLGPVPAWVPEPLLLPWQPGEWCLLLEGERAVLRTGAAEGLGCERGMLPLLLAAAIRDGEPDTVIVYGADQAADSALLPEALRERVQWRRGNLCSALMLVRELPALNLRQGEFAPRLPLTRWWREWRLVASVFAAVFCLQLLATWLDYRALAAENLALRAAREASYRQAYPQGAVVDPEKQLQRQLDSLRGTARSGGFVSLMDRVGEVLDGEPGTLVGSINYNDRGGDMRMNIVAPDFESVERVRSGINASGLVATMESSSAQSDGVRARIRVGARS</sequence>
<dbReference type="AlphaFoldDB" id="A0A939IKG7"/>
<evidence type="ECO:0000256" key="10">
    <source>
        <dbReference type="PIRNR" id="PIRNR015761"/>
    </source>
</evidence>
<comment type="function">
    <text evidence="10">Inner membrane component of the type II secretion system required for the energy-dependent secretion of extracellular factors such as proteases and toxins from the periplasm.</text>
</comment>
<dbReference type="Pfam" id="PF05134">
    <property type="entry name" value="T2SSL"/>
    <property type="match status" value="1"/>
</dbReference>
<comment type="subcellular location">
    <subcellularLocation>
        <location evidence="1">Cell inner membrane</location>
        <topology evidence="1">Single-pass membrane protein</topology>
    </subcellularLocation>
</comment>
<dbReference type="InterPro" id="IPR024230">
    <property type="entry name" value="GspL_cyto_dom"/>
</dbReference>
<keyword evidence="8" id="KW-1133">Transmembrane helix</keyword>
<dbReference type="Proteomes" id="UP000664303">
    <property type="component" value="Unassembled WGS sequence"/>
</dbReference>
<dbReference type="Gene3D" id="3.30.420.380">
    <property type="match status" value="1"/>
</dbReference>
<dbReference type="InterPro" id="IPR025691">
    <property type="entry name" value="GspL_pp_dom"/>
</dbReference>
<keyword evidence="4" id="KW-1003">Cell membrane</keyword>
<keyword evidence="7 10" id="KW-0653">Protein transport</keyword>
<feature type="domain" description="GspL cytoplasmic actin-ATPase-like" evidence="11">
    <location>
        <begin position="53"/>
        <end position="237"/>
    </location>
</feature>
<name>A0A939IKG7_9GAMM</name>
<keyword evidence="3 10" id="KW-0813">Transport</keyword>
<reference evidence="13" key="1">
    <citation type="submission" date="2021-02" db="EMBL/GenBank/DDBJ databases">
        <title>PHA producing bacteria isolated from coastal sediment in Guangdong, Shenzhen.</title>
        <authorList>
            <person name="Zheng W."/>
            <person name="Yu S."/>
            <person name="Huang Y."/>
        </authorList>
    </citation>
    <scope>NUCLEOTIDE SEQUENCE</scope>
    <source>
        <strain evidence="13">TN14-10</strain>
    </source>
</reference>
<dbReference type="InterPro" id="IPR043129">
    <property type="entry name" value="ATPase_NBD"/>
</dbReference>
<dbReference type="NCBIfam" id="TIGR01709">
    <property type="entry name" value="typeII_sec_gspL"/>
    <property type="match status" value="1"/>
</dbReference>
<evidence type="ECO:0000259" key="12">
    <source>
        <dbReference type="Pfam" id="PF12693"/>
    </source>
</evidence>
<protein>
    <recommendedName>
        <fullName evidence="10">Type II secretion system protein L</fullName>
        <shortName evidence="10">T2SS protein L</shortName>
    </recommendedName>
</protein>
<dbReference type="RefSeq" id="WP_206558851.1">
    <property type="nucleotide sequence ID" value="NZ_JAFKCZ010000001.1"/>
</dbReference>
<dbReference type="GO" id="GO:0015627">
    <property type="term" value="C:type II protein secretion system complex"/>
    <property type="evidence" value="ECO:0007669"/>
    <property type="project" value="InterPro"/>
</dbReference>